<keyword evidence="4" id="KW-1185">Reference proteome</keyword>
<feature type="domain" description="DUF1707" evidence="2">
    <location>
        <begin position="21"/>
        <end position="72"/>
    </location>
</feature>
<keyword evidence="1" id="KW-1133">Transmembrane helix</keyword>
<name>A0ABW4TSH0_9ACTN</name>
<comment type="caution">
    <text evidence="3">The sequence shown here is derived from an EMBL/GenBank/DDBJ whole genome shotgun (WGS) entry which is preliminary data.</text>
</comment>
<dbReference type="PANTHER" id="PTHR40763:SF5">
    <property type="entry name" value="MEMBRANE PROTEIN"/>
    <property type="match status" value="1"/>
</dbReference>
<feature type="transmembrane region" description="Helical" evidence="1">
    <location>
        <begin position="102"/>
        <end position="120"/>
    </location>
</feature>
<evidence type="ECO:0000313" key="3">
    <source>
        <dbReference type="EMBL" id="MFD1948880.1"/>
    </source>
</evidence>
<dbReference type="InterPro" id="IPR012551">
    <property type="entry name" value="DUF1707_SHOCT-like"/>
</dbReference>
<evidence type="ECO:0000259" key="2">
    <source>
        <dbReference type="Pfam" id="PF08044"/>
    </source>
</evidence>
<accession>A0ABW4TSH0</accession>
<organism evidence="3 4">
    <name type="scientific">Nocardioides aestuarii</name>
    <dbReference type="NCBI Taxonomy" id="252231"/>
    <lineage>
        <taxon>Bacteria</taxon>
        <taxon>Bacillati</taxon>
        <taxon>Actinomycetota</taxon>
        <taxon>Actinomycetes</taxon>
        <taxon>Propionibacteriales</taxon>
        <taxon>Nocardioidaceae</taxon>
        <taxon>Nocardioides</taxon>
    </lineage>
</organism>
<keyword evidence="1" id="KW-0472">Membrane</keyword>
<dbReference type="Pfam" id="PF08044">
    <property type="entry name" value="DUF1707"/>
    <property type="match status" value="1"/>
</dbReference>
<proteinExistence type="predicted"/>
<dbReference type="Proteomes" id="UP001597351">
    <property type="component" value="Unassembled WGS sequence"/>
</dbReference>
<gene>
    <name evidence="3" type="ORF">ACFSDE_18905</name>
</gene>
<dbReference type="RefSeq" id="WP_343921524.1">
    <property type="nucleotide sequence ID" value="NZ_BAAAJT010000003.1"/>
</dbReference>
<evidence type="ECO:0000313" key="4">
    <source>
        <dbReference type="Proteomes" id="UP001597351"/>
    </source>
</evidence>
<dbReference type="PANTHER" id="PTHR40763">
    <property type="entry name" value="MEMBRANE PROTEIN-RELATED"/>
    <property type="match status" value="1"/>
</dbReference>
<sequence>MTSDPWAEFSRDPRRVEHASLRAGDADRDVVARVLGEAYAEGRLDHEELDDRTTRLQSARTLGELPAFLEDLVPASPTTSSHAPLAIEQRALEKWRRDRREALWGFISVSAIVWTIWLVTSGVGSFPWPAFVTLAALLNVGRTQVQRDDIVADERRRLEKKERKALERDPDDEDQA</sequence>
<reference evidence="4" key="1">
    <citation type="journal article" date="2019" name="Int. J. Syst. Evol. Microbiol.">
        <title>The Global Catalogue of Microorganisms (GCM) 10K type strain sequencing project: providing services to taxonomists for standard genome sequencing and annotation.</title>
        <authorList>
            <consortium name="The Broad Institute Genomics Platform"/>
            <consortium name="The Broad Institute Genome Sequencing Center for Infectious Disease"/>
            <person name="Wu L."/>
            <person name="Ma J."/>
        </authorList>
    </citation>
    <scope>NUCLEOTIDE SEQUENCE [LARGE SCALE GENOMIC DNA]</scope>
    <source>
        <strain evidence="4">CGMCC 1.12477</strain>
    </source>
</reference>
<protein>
    <submittedName>
        <fullName evidence="3">DUF1707 domain-containing protein</fullName>
    </submittedName>
</protein>
<evidence type="ECO:0000256" key="1">
    <source>
        <dbReference type="SAM" id="Phobius"/>
    </source>
</evidence>
<keyword evidence="1" id="KW-0812">Transmembrane</keyword>
<dbReference type="EMBL" id="JBHUGD010000004">
    <property type="protein sequence ID" value="MFD1948880.1"/>
    <property type="molecule type" value="Genomic_DNA"/>
</dbReference>